<feature type="transmembrane region" description="Helical" evidence="1">
    <location>
        <begin position="189"/>
        <end position="210"/>
    </location>
</feature>
<evidence type="ECO:0000313" key="3">
    <source>
        <dbReference type="Proteomes" id="UP000013785"/>
    </source>
</evidence>
<dbReference type="Proteomes" id="UP000013785">
    <property type="component" value="Unassembled WGS sequence"/>
</dbReference>
<dbReference type="RefSeq" id="WP_010768462.1">
    <property type="nucleotide sequence ID" value="NZ_ASWE01000002.1"/>
</dbReference>
<dbReference type="PATRIC" id="fig|1158610.3.peg.1792"/>
<gene>
    <name evidence="2" type="ORF">UC3_01799</name>
</gene>
<dbReference type="OrthoDB" id="2223278at2"/>
<dbReference type="AlphaFoldDB" id="R3TRN6"/>
<dbReference type="STRING" id="154621.RV11_GL002233"/>
<feature type="transmembrane region" description="Helical" evidence="1">
    <location>
        <begin position="216"/>
        <end position="238"/>
    </location>
</feature>
<dbReference type="HOGENOM" id="CLU_097572_0_0_9"/>
<evidence type="ECO:0008006" key="4">
    <source>
        <dbReference type="Google" id="ProtNLM"/>
    </source>
</evidence>
<keyword evidence="1" id="KW-0812">Transmembrane</keyword>
<feature type="transmembrane region" description="Helical" evidence="1">
    <location>
        <begin position="88"/>
        <end position="108"/>
    </location>
</feature>
<organism evidence="2 3">
    <name type="scientific">Enterococcus phoeniculicola ATCC BAA-412</name>
    <dbReference type="NCBI Taxonomy" id="1158610"/>
    <lineage>
        <taxon>Bacteria</taxon>
        <taxon>Bacillati</taxon>
        <taxon>Bacillota</taxon>
        <taxon>Bacilli</taxon>
        <taxon>Lactobacillales</taxon>
        <taxon>Enterococcaceae</taxon>
        <taxon>Enterococcus</taxon>
    </lineage>
</organism>
<reference evidence="2 3" key="1">
    <citation type="submission" date="2013-02" db="EMBL/GenBank/DDBJ databases">
        <title>The Genome Sequence of Enterococcus phoeniculicola BAA-412.</title>
        <authorList>
            <consortium name="The Broad Institute Genome Sequencing Platform"/>
            <consortium name="The Broad Institute Genome Sequencing Center for Infectious Disease"/>
            <person name="Earl A.M."/>
            <person name="Gilmore M.S."/>
            <person name="Lebreton F."/>
            <person name="Walker B."/>
            <person name="Young S.K."/>
            <person name="Zeng Q."/>
            <person name="Gargeya S."/>
            <person name="Fitzgerald M."/>
            <person name="Haas B."/>
            <person name="Abouelleil A."/>
            <person name="Alvarado L."/>
            <person name="Arachchi H.M."/>
            <person name="Berlin A.M."/>
            <person name="Chapman S.B."/>
            <person name="Dewar J."/>
            <person name="Goldberg J."/>
            <person name="Griggs A."/>
            <person name="Gujja S."/>
            <person name="Hansen M."/>
            <person name="Howarth C."/>
            <person name="Imamovic A."/>
            <person name="Larimer J."/>
            <person name="McCowan C."/>
            <person name="Murphy C."/>
            <person name="Neiman D."/>
            <person name="Pearson M."/>
            <person name="Priest M."/>
            <person name="Roberts A."/>
            <person name="Saif S."/>
            <person name="Shea T."/>
            <person name="Sisk P."/>
            <person name="Sykes S."/>
            <person name="Wortman J."/>
            <person name="Nusbaum C."/>
            <person name="Birren B."/>
        </authorList>
    </citation>
    <scope>NUCLEOTIDE SEQUENCE [LARGE SCALE GENOMIC DNA]</scope>
    <source>
        <strain evidence="2 3">ATCC BAA-412</strain>
    </source>
</reference>
<keyword evidence="3" id="KW-1185">Reference proteome</keyword>
<protein>
    <recommendedName>
        <fullName evidence="4">Beta-carotene 15,15'-monooxygenase</fullName>
    </recommendedName>
</protein>
<feature type="transmembrane region" description="Helical" evidence="1">
    <location>
        <begin position="57"/>
        <end position="76"/>
    </location>
</feature>
<feature type="transmembrane region" description="Helical" evidence="1">
    <location>
        <begin position="128"/>
        <end position="149"/>
    </location>
</feature>
<feature type="transmembrane region" description="Helical" evidence="1">
    <location>
        <begin position="155"/>
        <end position="177"/>
    </location>
</feature>
<proteinExistence type="predicted"/>
<dbReference type="EMBL" id="AJAT01000015">
    <property type="protein sequence ID" value="EOL43818.1"/>
    <property type="molecule type" value="Genomic_DNA"/>
</dbReference>
<evidence type="ECO:0000256" key="1">
    <source>
        <dbReference type="SAM" id="Phobius"/>
    </source>
</evidence>
<comment type="caution">
    <text evidence="2">The sequence shown here is derived from an EMBL/GenBank/DDBJ whole genome shotgun (WGS) entry which is preliminary data.</text>
</comment>
<sequence>MSNETKKKLLNTFVFSDNKRRQLIIEQGKKELFKNQLTRHSYVNLAMSTIRFISIKTWLMQFLVVLLILVTTMSHVFDQSSSKTIINSYLICLIFSILFFLDEIYKSFISGMWALEQSFKYDLRQHTLVKLMIFGFLDLLIILFISLVAKAALALSIIHLTLYLLVPYNIFCLLIFSTVTMWRNSISRFSLWIIAGMISAGTLFVVTFFDVYKLNIYYWSSSLAVTLIALILVIYMQVKTNIWR</sequence>
<keyword evidence="1" id="KW-1133">Transmembrane helix</keyword>
<accession>R3TRN6</accession>
<keyword evidence="1" id="KW-0472">Membrane</keyword>
<name>R3TRN6_9ENTE</name>
<dbReference type="eggNOG" id="ENOG5033GBP">
    <property type="taxonomic scope" value="Bacteria"/>
</dbReference>
<evidence type="ECO:0000313" key="2">
    <source>
        <dbReference type="EMBL" id="EOL43818.1"/>
    </source>
</evidence>